<organism evidence="7 8">
    <name type="scientific">Syntrophotalea carbinolica (strain DSM 2380 / NBRC 103641 / GraBd1)</name>
    <name type="common">Pelobacter carbinolicus</name>
    <dbReference type="NCBI Taxonomy" id="338963"/>
    <lineage>
        <taxon>Bacteria</taxon>
        <taxon>Pseudomonadati</taxon>
        <taxon>Thermodesulfobacteriota</taxon>
        <taxon>Desulfuromonadia</taxon>
        <taxon>Desulfuromonadales</taxon>
        <taxon>Syntrophotaleaceae</taxon>
        <taxon>Syntrophotalea</taxon>
    </lineage>
</organism>
<dbReference type="STRING" id="338963.Pcar_0801"/>
<accession>Q3A6E9</accession>
<dbReference type="HOGENOM" id="CLU_133088_0_1_7"/>
<evidence type="ECO:0000313" key="8">
    <source>
        <dbReference type="Proteomes" id="UP000002534"/>
    </source>
</evidence>
<sequence length="123" mass="13501">MTERHDDYASCSVHYSDADFWTKLRVIPRSAGRILLLKALLLRELLVSPGVPIWVRAAILGVLGYLILPLDAVPDVLPVVGYADDVAAMTALLGNVNYLVSDDMRGRAEQRLTRLLGDGKESP</sequence>
<evidence type="ECO:0000313" key="7">
    <source>
        <dbReference type="EMBL" id="ABA88058.1"/>
    </source>
</evidence>
<dbReference type="KEGG" id="pca:Pcar_0801"/>
<comment type="subcellular location">
    <subcellularLocation>
        <location evidence="1">Endomembrane system</location>
        <topology evidence="1">Multi-pass membrane protein</topology>
    </subcellularLocation>
</comment>
<feature type="transmembrane region" description="Helical" evidence="5">
    <location>
        <begin position="45"/>
        <end position="67"/>
    </location>
</feature>
<evidence type="ECO:0000256" key="5">
    <source>
        <dbReference type="SAM" id="Phobius"/>
    </source>
</evidence>
<evidence type="ECO:0000256" key="3">
    <source>
        <dbReference type="ARBA" id="ARBA00022989"/>
    </source>
</evidence>
<dbReference type="EMBL" id="CP000142">
    <property type="protein sequence ID" value="ABA88058.1"/>
    <property type="molecule type" value="Genomic_DNA"/>
</dbReference>
<protein>
    <recommendedName>
        <fullName evidence="6">DUF1232 domain-containing protein</fullName>
    </recommendedName>
</protein>
<dbReference type="InterPro" id="IPR010652">
    <property type="entry name" value="DUF1232"/>
</dbReference>
<dbReference type="Pfam" id="PF06803">
    <property type="entry name" value="DUF1232"/>
    <property type="match status" value="1"/>
</dbReference>
<dbReference type="Proteomes" id="UP000002534">
    <property type="component" value="Chromosome"/>
</dbReference>
<evidence type="ECO:0000259" key="6">
    <source>
        <dbReference type="Pfam" id="PF06803"/>
    </source>
</evidence>
<feature type="domain" description="DUF1232" evidence="6">
    <location>
        <begin position="56"/>
        <end position="90"/>
    </location>
</feature>
<evidence type="ECO:0000256" key="2">
    <source>
        <dbReference type="ARBA" id="ARBA00022692"/>
    </source>
</evidence>
<dbReference type="AlphaFoldDB" id="Q3A6E9"/>
<proteinExistence type="predicted"/>
<reference evidence="7 8" key="2">
    <citation type="journal article" date="2012" name="BMC Genomics">
        <title>The genome of Pelobacter carbinolicus reveals surprising metabolic capabilities and physiological features.</title>
        <authorList>
            <person name="Aklujkar M."/>
            <person name="Haveman S.A."/>
            <person name="Didonato R.Jr."/>
            <person name="Chertkov O."/>
            <person name="Han C.S."/>
            <person name="Land M.L."/>
            <person name="Brown P."/>
            <person name="Lovley D.R."/>
        </authorList>
    </citation>
    <scope>NUCLEOTIDE SEQUENCE [LARGE SCALE GENOMIC DNA]</scope>
    <source>
        <strain evidence="8">DSM 2380 / NBRC 103641 / GraBd1</strain>
    </source>
</reference>
<dbReference type="GO" id="GO:0012505">
    <property type="term" value="C:endomembrane system"/>
    <property type="evidence" value="ECO:0007669"/>
    <property type="project" value="UniProtKB-SubCell"/>
</dbReference>
<keyword evidence="3 5" id="KW-1133">Transmembrane helix</keyword>
<keyword evidence="4 5" id="KW-0472">Membrane</keyword>
<evidence type="ECO:0000256" key="1">
    <source>
        <dbReference type="ARBA" id="ARBA00004127"/>
    </source>
</evidence>
<evidence type="ECO:0000256" key="4">
    <source>
        <dbReference type="ARBA" id="ARBA00023136"/>
    </source>
</evidence>
<keyword evidence="2 5" id="KW-0812">Transmembrane</keyword>
<feature type="transmembrane region" description="Helical" evidence="5">
    <location>
        <begin position="79"/>
        <end position="100"/>
    </location>
</feature>
<keyword evidence="8" id="KW-1185">Reference proteome</keyword>
<name>Q3A6E9_SYNC1</name>
<reference evidence="8" key="1">
    <citation type="submission" date="2005-10" db="EMBL/GenBank/DDBJ databases">
        <title>Complete sequence of Pelobacter carbinolicus DSM 2380.</title>
        <authorList>
            <person name="Copeland A."/>
            <person name="Lucas S."/>
            <person name="Lapidus A."/>
            <person name="Barry K."/>
            <person name="Detter J.C."/>
            <person name="Glavina T."/>
            <person name="Hammon N."/>
            <person name="Israni S."/>
            <person name="Pitluck S."/>
            <person name="Chertkov O."/>
            <person name="Schmutz J."/>
            <person name="Larimer F."/>
            <person name="Land M."/>
            <person name="Kyrpides N."/>
            <person name="Ivanova N."/>
            <person name="Richardson P."/>
        </authorList>
    </citation>
    <scope>NUCLEOTIDE SEQUENCE [LARGE SCALE GENOMIC DNA]</scope>
    <source>
        <strain evidence="8">DSM 2380 / NBRC 103641 / GraBd1</strain>
    </source>
</reference>
<gene>
    <name evidence="7" type="ordered locus">Pcar_0801</name>
</gene>
<dbReference type="eggNOG" id="COG3339">
    <property type="taxonomic scope" value="Bacteria"/>
</dbReference>